<dbReference type="AlphaFoldDB" id="A0A7S1GM78"/>
<keyword evidence="2" id="KW-0812">Transmembrane</keyword>
<dbReference type="EMBL" id="HBFW01011250">
    <property type="protein sequence ID" value="CAD8936213.1"/>
    <property type="molecule type" value="Transcribed_RNA"/>
</dbReference>
<evidence type="ECO:0000313" key="3">
    <source>
        <dbReference type="EMBL" id="CAD8936213.1"/>
    </source>
</evidence>
<feature type="compositionally biased region" description="Acidic residues" evidence="1">
    <location>
        <begin position="51"/>
        <end position="68"/>
    </location>
</feature>
<proteinExistence type="predicted"/>
<feature type="compositionally biased region" description="Polar residues" evidence="1">
    <location>
        <begin position="1"/>
        <end position="25"/>
    </location>
</feature>
<feature type="transmembrane region" description="Helical" evidence="2">
    <location>
        <begin position="119"/>
        <end position="141"/>
    </location>
</feature>
<protein>
    <submittedName>
        <fullName evidence="3">Uncharacterized protein</fullName>
    </submittedName>
</protein>
<sequence length="180" mass="19832">MTVPATETTTDAENPVITTEASEQESAPLPPVSTVESPLAQAPNNSSLENDNAEEDEEDEEEEDDDDMTIIGLDQDPEQGNNDQQAAALAWIEQNGPEMEERRRNVLLRELQRVQRASFIHFVLLCLIPTSLLFIVVATVLGEDESCVSDATFCAKEARTFINAFTTRCICDAIDVSEGR</sequence>
<keyword evidence="2" id="KW-1133">Transmembrane helix</keyword>
<evidence type="ECO:0000256" key="1">
    <source>
        <dbReference type="SAM" id="MobiDB-lite"/>
    </source>
</evidence>
<evidence type="ECO:0000256" key="2">
    <source>
        <dbReference type="SAM" id="Phobius"/>
    </source>
</evidence>
<keyword evidence="2" id="KW-0472">Membrane</keyword>
<reference evidence="3" key="1">
    <citation type="submission" date="2021-01" db="EMBL/GenBank/DDBJ databases">
        <authorList>
            <person name="Corre E."/>
            <person name="Pelletier E."/>
            <person name="Niang G."/>
            <person name="Scheremetjew M."/>
            <person name="Finn R."/>
            <person name="Kale V."/>
            <person name="Holt S."/>
            <person name="Cochrane G."/>
            <person name="Meng A."/>
            <person name="Brown T."/>
            <person name="Cohen L."/>
        </authorList>
    </citation>
    <scope>NUCLEOTIDE SEQUENCE</scope>
    <source>
        <strain evidence="3">ECT3854</strain>
    </source>
</reference>
<organism evidence="3">
    <name type="scientific">Cyclophora tenuis</name>
    <name type="common">Marine diatom</name>
    <dbReference type="NCBI Taxonomy" id="216820"/>
    <lineage>
        <taxon>Eukaryota</taxon>
        <taxon>Sar</taxon>
        <taxon>Stramenopiles</taxon>
        <taxon>Ochrophyta</taxon>
        <taxon>Bacillariophyta</taxon>
        <taxon>Fragilariophyceae</taxon>
        <taxon>Fragilariophycidae</taxon>
        <taxon>Cyclophorales</taxon>
        <taxon>Cyclophoraceae</taxon>
        <taxon>Cyclophora</taxon>
    </lineage>
</organism>
<accession>A0A7S1GM78</accession>
<gene>
    <name evidence="3" type="ORF">CTEN0397_LOCUS7247</name>
</gene>
<name>A0A7S1GM78_CYCTE</name>
<feature type="region of interest" description="Disordered" evidence="1">
    <location>
        <begin position="1"/>
        <end position="85"/>
    </location>
</feature>